<name>A0A672UC13_STRHB</name>
<keyword evidence="4" id="KW-0175">Coiled coil</keyword>
<dbReference type="GO" id="GO:0097352">
    <property type="term" value="P:autophagosome maturation"/>
    <property type="evidence" value="ECO:0007669"/>
    <property type="project" value="Ensembl"/>
</dbReference>
<dbReference type="GO" id="GO:0042144">
    <property type="term" value="P:vacuole fusion, non-autophagic"/>
    <property type="evidence" value="ECO:0007669"/>
    <property type="project" value="TreeGrafter"/>
</dbReference>
<comment type="similarity">
    <text evidence="1 3">Belongs to the VPS16 family.</text>
</comment>
<accession>A0A672UC13</accession>
<comment type="function">
    <text evidence="3">Plays a role in vesicle-mediated protein trafficking to lysosomal compartments including the endocytic membrane transport and autophagic pathways. Believed to act as a core component of the putative HOPS and CORVET endosomal tethering complexes.</text>
</comment>
<protein>
    <recommendedName>
        <fullName evidence="2 3">Vacuolar protein sorting-associated protein 16 homolog</fullName>
    </recommendedName>
</protein>
<feature type="domain" description="Vps16 N-terminal" evidence="6">
    <location>
        <begin position="18"/>
        <end position="417"/>
    </location>
</feature>
<evidence type="ECO:0000256" key="3">
    <source>
        <dbReference type="PIRNR" id="PIRNR007949"/>
    </source>
</evidence>
<keyword evidence="3" id="KW-0813">Transport</keyword>
<gene>
    <name evidence="7" type="primary">VPS16</name>
</gene>
<reference evidence="7" key="3">
    <citation type="submission" date="2025-09" db="UniProtKB">
        <authorList>
            <consortium name="Ensembl"/>
        </authorList>
    </citation>
    <scope>IDENTIFICATION</scope>
</reference>
<dbReference type="Pfam" id="PF04841">
    <property type="entry name" value="Vps16_N"/>
    <property type="match status" value="1"/>
</dbReference>
<dbReference type="InterPro" id="IPR038132">
    <property type="entry name" value="Vps16_C_sf"/>
</dbReference>
<evidence type="ECO:0000313" key="8">
    <source>
        <dbReference type="Proteomes" id="UP000472266"/>
    </source>
</evidence>
<keyword evidence="3" id="KW-0458">Lysosome</keyword>
<keyword evidence="8" id="KW-1185">Reference proteome</keyword>
<dbReference type="InParanoid" id="A0A672UC13"/>
<evidence type="ECO:0000259" key="6">
    <source>
        <dbReference type="Pfam" id="PF04841"/>
    </source>
</evidence>
<keyword evidence="3" id="KW-0967">Endosome</keyword>
<keyword evidence="3" id="KW-0653">Protein transport</keyword>
<dbReference type="GO" id="GO:0006886">
    <property type="term" value="P:intracellular protein transport"/>
    <property type="evidence" value="ECO:0007669"/>
    <property type="project" value="InterPro"/>
</dbReference>
<feature type="coiled-coil region" evidence="4">
    <location>
        <begin position="346"/>
        <end position="373"/>
    </location>
</feature>
<dbReference type="Proteomes" id="UP000472266">
    <property type="component" value="Chromosome 8"/>
</dbReference>
<dbReference type="Pfam" id="PF04840">
    <property type="entry name" value="Vps16_C"/>
    <property type="match status" value="2"/>
</dbReference>
<dbReference type="Gene3D" id="1.10.150.780">
    <property type="entry name" value="Vps16, C-terminal region"/>
    <property type="match status" value="1"/>
</dbReference>
<dbReference type="OMA" id="WCGDDCL"/>
<dbReference type="GO" id="GO:0033263">
    <property type="term" value="C:CORVET complex"/>
    <property type="evidence" value="ECO:0007669"/>
    <property type="project" value="UniProtKB-UniRule"/>
</dbReference>
<organism evidence="7 8">
    <name type="scientific">Strigops habroptila</name>
    <name type="common">Kakapo</name>
    <dbReference type="NCBI Taxonomy" id="2489341"/>
    <lineage>
        <taxon>Eukaryota</taxon>
        <taxon>Metazoa</taxon>
        <taxon>Chordata</taxon>
        <taxon>Craniata</taxon>
        <taxon>Vertebrata</taxon>
        <taxon>Euteleostomi</taxon>
        <taxon>Archelosauria</taxon>
        <taxon>Archosauria</taxon>
        <taxon>Dinosauria</taxon>
        <taxon>Saurischia</taxon>
        <taxon>Theropoda</taxon>
        <taxon>Coelurosauria</taxon>
        <taxon>Aves</taxon>
        <taxon>Neognathae</taxon>
        <taxon>Neoaves</taxon>
        <taxon>Telluraves</taxon>
        <taxon>Australaves</taxon>
        <taxon>Psittaciformes</taxon>
        <taxon>Psittacidae</taxon>
        <taxon>Strigops</taxon>
    </lineage>
</organism>
<reference evidence="7" key="2">
    <citation type="submission" date="2025-08" db="UniProtKB">
        <authorList>
            <consortium name="Ensembl"/>
        </authorList>
    </citation>
    <scope>IDENTIFICATION</scope>
</reference>
<dbReference type="GO" id="GO:0005769">
    <property type="term" value="C:early endosome"/>
    <property type="evidence" value="ECO:0007669"/>
    <property type="project" value="Ensembl"/>
</dbReference>
<dbReference type="GeneTree" id="ENSGT00390000003896"/>
<dbReference type="PIRSF" id="PIRSF007949">
    <property type="entry name" value="VPS16"/>
    <property type="match status" value="1"/>
</dbReference>
<evidence type="ECO:0000259" key="5">
    <source>
        <dbReference type="Pfam" id="PF04840"/>
    </source>
</evidence>
<feature type="domain" description="Vps16 C-terminal" evidence="5">
    <location>
        <begin position="514"/>
        <end position="603"/>
    </location>
</feature>
<evidence type="ECO:0000256" key="2">
    <source>
        <dbReference type="ARBA" id="ARBA00017947"/>
    </source>
</evidence>
<dbReference type="GO" id="GO:0016197">
    <property type="term" value="P:endosomal transport"/>
    <property type="evidence" value="ECO:0007669"/>
    <property type="project" value="TreeGrafter"/>
</dbReference>
<reference evidence="7 8" key="1">
    <citation type="submission" date="2019-11" db="EMBL/GenBank/DDBJ databases">
        <title>Strigops habroptila (kakapo) genome, bStrHab1, primary haplotype, v2.</title>
        <authorList>
            <person name="Jarvis E.D."/>
            <person name="Howard J."/>
            <person name="Rhie A."/>
            <person name="Phillippy A."/>
            <person name="Korlach J."/>
            <person name="Digby A."/>
            <person name="Iorns D."/>
            <person name="Eason D."/>
            <person name="Robertson B."/>
            <person name="Raemaekers T."/>
            <person name="Howe K."/>
            <person name="Lewin H."/>
            <person name="Damas J."/>
            <person name="Hastie A."/>
            <person name="Tracey A."/>
            <person name="Chow W."/>
            <person name="Fedrigo O."/>
        </authorList>
    </citation>
    <scope>NUCLEOTIDE SEQUENCE [LARGE SCALE GENOMIC DNA]</scope>
</reference>
<evidence type="ECO:0000256" key="1">
    <source>
        <dbReference type="ARBA" id="ARBA00009250"/>
    </source>
</evidence>
<evidence type="ECO:0000313" key="7">
    <source>
        <dbReference type="Ensembl" id="ENSSHBP00005012644.1"/>
    </source>
</evidence>
<dbReference type="InterPro" id="IPR006925">
    <property type="entry name" value="Vps16_C"/>
</dbReference>
<sequence length="800" mass="90631">MSREAQPWHPPGVGAGFELYTMGWNLKEDLRDCMVAAAPYGGPIALLKNHARKEKSPGARPLLEIYSASGLLLASIPWKSGQLVQLGWTASEDLLCIQEDGTVLIYNLFCEFKRHFSMGNEVLQNHVLEAKVFHSEFGTGVAILTGSHRFSLATNIEDLKLRRMPEVPGLQKPPSCWAVLSQDRVTIVLLAVGQDLYLLDNTSCSVVTPPGLSPSAGAYVQMAVSFTHRCLALLTDTGYIWMGLASLKEKLCEFHCSIRSPPKQMVWCMRPRSRQRAVVVAWDRQLLVAGSSSEGIQFVLDEDSYLVPELDGVRILSRSSHEFLQEIPEASQEIFKIASMAPGALLLEAQKEYEKESQKADEYLREIKEQKLLPEAVSQCIEAAGHEHEPDTQKALLRAASFGKCFLDKFPPESFVRMCQDLRVLNAIRDYQIGIPLTFTQYKRLTIEVLLDRLVLRRLYPLAIRMCEYLRLSEIQGVSRILAHWACYKVQQKDKSDEEVAQAINHKLGDTPGISYSEIAARAYDCGRTELAIKLLEYEPRSGEQVPLLLKMKRSKLALSKAIESGDTDLVYTVVLHLKNELNRGTFFMTLQNQPVALSLYRQRIEGRVGALQNALDEFYKAKNEFAAKATEEQIKLLRLQRHLQEDFDKPYLDLSLHDTVSNLILDGHHKRAEQLYREFKIPDKRYWWLKISALANRGDWEEMEKFSKSKKSPIGYLPFVEIAVKHHNRYEAKKYAPRVPPEQRVRAFVLVGDLDQAADAAIEHKNETEMNFVLSKCSASTDAAVAEKLNRARAQLLKK</sequence>
<comment type="subcellular location">
    <subcellularLocation>
        <location evidence="3">Late endosome membrane</location>
        <topology evidence="3">Peripheral membrane protein</topology>
        <orientation evidence="3">Cytoplasmic side</orientation>
    </subcellularLocation>
    <subcellularLocation>
        <location evidence="3">Lysosome membrane</location>
        <topology evidence="3">Peripheral membrane protein</topology>
        <orientation evidence="3">Cytoplasmic side</orientation>
    </subcellularLocation>
    <text evidence="3">Cytoplasmic, peripheral membrane protein associated with late endosomes/lysosomes.</text>
</comment>
<dbReference type="InterPro" id="IPR016534">
    <property type="entry name" value="VPS16"/>
</dbReference>
<dbReference type="PANTHER" id="PTHR12811">
    <property type="entry name" value="VACUOLAR PROTEIN SORTING VPS16"/>
    <property type="match status" value="1"/>
</dbReference>
<dbReference type="GO" id="GO:0008333">
    <property type="term" value="P:endosome to lysosome transport"/>
    <property type="evidence" value="ECO:0007669"/>
    <property type="project" value="Ensembl"/>
</dbReference>
<dbReference type="PANTHER" id="PTHR12811:SF0">
    <property type="entry name" value="VACUOLAR PROTEIN SORTING-ASSOCIATED PROTEIN 16 HOMOLOG"/>
    <property type="match status" value="1"/>
</dbReference>
<dbReference type="GO" id="GO:0003779">
    <property type="term" value="F:actin binding"/>
    <property type="evidence" value="ECO:0007669"/>
    <property type="project" value="TreeGrafter"/>
</dbReference>
<feature type="domain" description="Vps16 C-terminal" evidence="5">
    <location>
        <begin position="604"/>
        <end position="796"/>
    </location>
</feature>
<dbReference type="Ensembl" id="ENSSHBT00005015239.1">
    <property type="protein sequence ID" value="ENSSHBP00005012644.1"/>
    <property type="gene ID" value="ENSSHBG00005010338.1"/>
</dbReference>
<dbReference type="GO" id="GO:0005765">
    <property type="term" value="C:lysosomal membrane"/>
    <property type="evidence" value="ECO:0007669"/>
    <property type="project" value="UniProtKB-SubCell"/>
</dbReference>
<keyword evidence="3" id="KW-0472">Membrane</keyword>
<dbReference type="GO" id="GO:0055037">
    <property type="term" value="C:recycling endosome"/>
    <property type="evidence" value="ECO:0007669"/>
    <property type="project" value="Ensembl"/>
</dbReference>
<proteinExistence type="inferred from homology"/>
<evidence type="ECO:0000256" key="4">
    <source>
        <dbReference type="SAM" id="Coils"/>
    </source>
</evidence>
<dbReference type="AlphaFoldDB" id="A0A672UC13"/>
<dbReference type="InterPro" id="IPR006926">
    <property type="entry name" value="Vps16_N"/>
</dbReference>
<dbReference type="GO" id="GO:0031902">
    <property type="term" value="C:late endosome membrane"/>
    <property type="evidence" value="ECO:0007669"/>
    <property type="project" value="UniProtKB-SubCell"/>
</dbReference>
<dbReference type="GO" id="GO:0030897">
    <property type="term" value="C:HOPS complex"/>
    <property type="evidence" value="ECO:0007669"/>
    <property type="project" value="UniProtKB-UniRule"/>
</dbReference>